<dbReference type="AlphaFoldDB" id="A0A3Q9C0L8"/>
<gene>
    <name evidence="3" type="ORF">EJC51_17465</name>
</gene>
<dbReference type="KEGG" id="saqu:EJC51_17465"/>
<sequence>MSRLAERYWASLTDTRPEALDHLIEHGRRRDLPLWRRYVASLLDVEPLAPVGDPGTRQQEGDEEPEPPTSTLYYSLDTDIALGHTAPERRAGRLIAGWALTAVFVVAAVLGFSLHFGAQEQVAPVIEIGGAPRTSPPPEAREEAGGYAWLPPQGWHRDVKTVAEVHYTSPSGDQEVAAKSSLARGDLMKTWKTSEKNARQGDGYQKIRLEEARFEGWPAVLWEYTFTLNGESWHAVLLGFTVEGQTYQINTWYQPTATQPVKTYEKVRASFTLLPASPSTTPPDELSVTTLRPTGEPS</sequence>
<name>A0A3Q9C0L8_9ACTN</name>
<feature type="region of interest" description="Disordered" evidence="1">
    <location>
        <begin position="49"/>
        <end position="69"/>
    </location>
</feature>
<proteinExistence type="predicted"/>
<feature type="compositionally biased region" description="Polar residues" evidence="1">
    <location>
        <begin position="287"/>
        <end position="298"/>
    </location>
</feature>
<feature type="transmembrane region" description="Helical" evidence="2">
    <location>
        <begin position="94"/>
        <end position="116"/>
    </location>
</feature>
<keyword evidence="2" id="KW-0812">Transmembrane</keyword>
<feature type="region of interest" description="Disordered" evidence="1">
    <location>
        <begin position="275"/>
        <end position="298"/>
    </location>
</feature>
<reference evidence="3 4" key="1">
    <citation type="submission" date="2018-12" db="EMBL/GenBank/DDBJ databases">
        <authorList>
            <person name="Li K."/>
        </authorList>
    </citation>
    <scope>NUCLEOTIDE SEQUENCE [LARGE SCALE GENOMIC DNA]</scope>
    <source>
        <strain evidence="4">CR22</strain>
    </source>
</reference>
<evidence type="ECO:0000313" key="3">
    <source>
        <dbReference type="EMBL" id="AZP17734.1"/>
    </source>
</evidence>
<dbReference type="RefSeq" id="WP_126271928.1">
    <property type="nucleotide sequence ID" value="NZ_CP034463.1"/>
</dbReference>
<keyword evidence="2" id="KW-1133">Transmembrane helix</keyword>
<protein>
    <submittedName>
        <fullName evidence="3">Uncharacterized protein</fullName>
    </submittedName>
</protein>
<organism evidence="3 4">
    <name type="scientific">Streptomyces aquilus</name>
    <dbReference type="NCBI Taxonomy" id="2548456"/>
    <lineage>
        <taxon>Bacteria</taxon>
        <taxon>Bacillati</taxon>
        <taxon>Actinomycetota</taxon>
        <taxon>Actinomycetes</taxon>
        <taxon>Kitasatosporales</taxon>
        <taxon>Streptomycetaceae</taxon>
        <taxon>Streptomyces</taxon>
    </lineage>
</organism>
<dbReference type="EMBL" id="CP034463">
    <property type="protein sequence ID" value="AZP17734.1"/>
    <property type="molecule type" value="Genomic_DNA"/>
</dbReference>
<keyword evidence="4" id="KW-1185">Reference proteome</keyword>
<dbReference type="Proteomes" id="UP000280197">
    <property type="component" value="Chromosome"/>
</dbReference>
<evidence type="ECO:0000313" key="4">
    <source>
        <dbReference type="Proteomes" id="UP000280197"/>
    </source>
</evidence>
<accession>A0A3Q9C0L8</accession>
<evidence type="ECO:0000256" key="1">
    <source>
        <dbReference type="SAM" id="MobiDB-lite"/>
    </source>
</evidence>
<keyword evidence="2" id="KW-0472">Membrane</keyword>
<evidence type="ECO:0000256" key="2">
    <source>
        <dbReference type="SAM" id="Phobius"/>
    </source>
</evidence>